<dbReference type="PANTHER" id="PTHR13774">
    <property type="entry name" value="PHENAZINE BIOSYNTHESIS PROTEIN"/>
    <property type="match status" value="1"/>
</dbReference>
<keyword evidence="2" id="KW-0413">Isomerase</keyword>
<dbReference type="GO" id="GO:0005737">
    <property type="term" value="C:cytoplasm"/>
    <property type="evidence" value="ECO:0007669"/>
    <property type="project" value="TreeGrafter"/>
</dbReference>
<geneLocation type="plasmid" evidence="4 5">
    <name>pRAHAQ02</name>
</geneLocation>
<dbReference type="Proteomes" id="UP000007257">
    <property type="component" value="Plasmid pRAHAQ02"/>
</dbReference>
<dbReference type="OrthoDB" id="9788221at2"/>
<dbReference type="Pfam" id="PF02567">
    <property type="entry name" value="PhzC-PhzF"/>
    <property type="match status" value="1"/>
</dbReference>
<name>A0A0H3FHQ5_RAHSY</name>
<dbReference type="InterPro" id="IPR003719">
    <property type="entry name" value="Phenazine_PhzF-like"/>
</dbReference>
<dbReference type="HOGENOM" id="CLU_048756_0_2_6"/>
<evidence type="ECO:0000313" key="4">
    <source>
        <dbReference type="EMBL" id="ADW76722.1"/>
    </source>
</evidence>
<reference evidence="4 5" key="2">
    <citation type="journal article" date="2012" name="J. Bacteriol.">
        <title>Complete Genome Sequence of Rahnella sp. Strain Y9602, a Gammaproteobacterium Isolate from Metal- and Radionuclide-Contaminated Soil.</title>
        <authorList>
            <person name="Martinez R.J."/>
            <person name="Bruce D."/>
            <person name="Detter C."/>
            <person name="Goodwin L.A."/>
            <person name="Han J."/>
            <person name="Han C.S."/>
            <person name="Held B."/>
            <person name="Land M.L."/>
            <person name="Mikhailova N."/>
            <person name="Nolan M."/>
            <person name="Pennacchio L."/>
            <person name="Pitluck S."/>
            <person name="Tapia R."/>
            <person name="Woyke T."/>
            <person name="Sobecky P.A."/>
        </authorList>
    </citation>
    <scope>NUCLEOTIDE SEQUENCE [LARGE SCALE GENOMIC DNA]</scope>
    <source>
        <strain evidence="4 5">Y9602</strain>
        <plasmid evidence="4">pRAHAQ02</plasmid>
    </source>
</reference>
<evidence type="ECO:0000313" key="5">
    <source>
        <dbReference type="Proteomes" id="UP000007257"/>
    </source>
</evidence>
<dbReference type="RefSeq" id="WP_013578398.1">
    <property type="nucleotide sequence ID" value="NC_015063.1"/>
</dbReference>
<dbReference type="NCBIfam" id="TIGR00654">
    <property type="entry name" value="PhzF_family"/>
    <property type="match status" value="1"/>
</dbReference>
<protein>
    <submittedName>
        <fullName evidence="4">Phenazine biosynthesis protein PhzF family</fullName>
    </submittedName>
</protein>
<sequence>MDIHHVAAFSYLSTGGNPAGVGLCDRLPDAAFMQKMASELGYSETVFAAPEGTGWRVRYFAPAMEVDFCGHATIALGAVLARQHGDGDFALHLNRAEITVKGYYTGREWGAAFISPPTHSKHATSKALQDALSLFGLSHDKLDPNIPPAVAHGGGDHLILALRDRETLNAMAYDLAKGEKLARREGYTTFSLIFAENSRFFHVRNPFPAGGIYEDPATGAAAAALAGYLRDISWPHGGSVEISQGEDMGVPSRLLVNISPEQGSGIQVAGTVRRLR</sequence>
<dbReference type="Gene3D" id="3.10.310.10">
    <property type="entry name" value="Diaminopimelate Epimerase, Chain A, domain 1"/>
    <property type="match status" value="2"/>
</dbReference>
<dbReference type="AlphaFoldDB" id="A0A0H3FHQ5"/>
<feature type="active site" evidence="3">
    <location>
        <position position="44"/>
    </location>
</feature>
<dbReference type="KEGG" id="rah:Rahaq_5156"/>
<dbReference type="PANTHER" id="PTHR13774:SF39">
    <property type="entry name" value="BIOSYNTHESIS PROTEIN, PUTATIVE-RELATED"/>
    <property type="match status" value="1"/>
</dbReference>
<keyword evidence="4" id="KW-0614">Plasmid</keyword>
<comment type="similarity">
    <text evidence="1">Belongs to the PhzF family.</text>
</comment>
<proteinExistence type="inferred from homology"/>
<gene>
    <name evidence="4" type="ordered locus">Rahaq_5156</name>
</gene>
<evidence type="ECO:0000256" key="2">
    <source>
        <dbReference type="ARBA" id="ARBA00023235"/>
    </source>
</evidence>
<evidence type="ECO:0000256" key="1">
    <source>
        <dbReference type="ARBA" id="ARBA00008270"/>
    </source>
</evidence>
<dbReference type="EMBL" id="CP002507">
    <property type="protein sequence ID" value="ADW76722.1"/>
    <property type="molecule type" value="Genomic_DNA"/>
</dbReference>
<dbReference type="SUPFAM" id="SSF54506">
    <property type="entry name" value="Diaminopimelate epimerase-like"/>
    <property type="match status" value="1"/>
</dbReference>
<reference evidence="5" key="1">
    <citation type="submission" date="2011-01" db="EMBL/GenBank/DDBJ databases">
        <title>Complete sequence of plasmid2 of Rahnella sp. Y9602.</title>
        <authorList>
            <consortium name="US DOE Joint Genome Institute"/>
            <person name="Lucas S."/>
            <person name="Copeland A."/>
            <person name="Lapidus A."/>
            <person name="Cheng J.-F."/>
            <person name="Goodwin L."/>
            <person name="Pitluck S."/>
            <person name="Lu M."/>
            <person name="Detter J.C."/>
            <person name="Han C."/>
            <person name="Tapia R."/>
            <person name="Land M."/>
            <person name="Hauser L."/>
            <person name="Kyrpides N."/>
            <person name="Ivanova N."/>
            <person name="Ovchinnikova G."/>
            <person name="Pagani I."/>
            <person name="Sobecky P.A."/>
            <person name="Martinez R.J."/>
            <person name="Woyke T."/>
        </authorList>
    </citation>
    <scope>NUCLEOTIDE SEQUENCE [LARGE SCALE GENOMIC DNA]</scope>
    <source>
        <strain evidence="5">Y9602</strain>
        <plasmid evidence="5">pRAHAQ02</plasmid>
    </source>
</reference>
<dbReference type="GO" id="GO:0016853">
    <property type="term" value="F:isomerase activity"/>
    <property type="evidence" value="ECO:0007669"/>
    <property type="project" value="UniProtKB-KW"/>
</dbReference>
<organism evidence="4 5">
    <name type="scientific">Rahnella sp. (strain Y9602)</name>
    <dbReference type="NCBI Taxonomy" id="2703885"/>
    <lineage>
        <taxon>Bacteria</taxon>
        <taxon>Pseudomonadati</taxon>
        <taxon>Pseudomonadota</taxon>
        <taxon>Gammaproteobacteria</taxon>
        <taxon>Enterobacterales</taxon>
        <taxon>Yersiniaceae</taxon>
        <taxon>Rahnella</taxon>
    </lineage>
</organism>
<accession>A0A0H3FHQ5</accession>
<evidence type="ECO:0000256" key="3">
    <source>
        <dbReference type="PIRSR" id="PIRSR016184-1"/>
    </source>
</evidence>
<dbReference type="PIRSF" id="PIRSF016184">
    <property type="entry name" value="PhzC_PhzF"/>
    <property type="match status" value="1"/>
</dbReference>